<protein>
    <submittedName>
        <fullName evidence="1">Uncharacterized protein</fullName>
    </submittedName>
</protein>
<proteinExistence type="predicted"/>
<dbReference type="VEuPathDB" id="FungiDB:BO71DRAFT_49919"/>
<dbReference type="AlphaFoldDB" id="A0A319DM69"/>
<name>A0A319DM69_9EURO</name>
<sequence length="185" mass="20157">MIMLISCFSSGISPTEQVFGSLHPSLGTQQDCRQGLACSDHPRRVWMARIGGSTSEPSAPSPTQLLSRICSQQVLPACLCVITSPFNFYSACRACPPLRDTTSHCHGLAMVYLSTRPSRTGRPCDGGNPTSTEIIPAYLNQGAVHGSLFRHYEGNARNWAPWRLGHPKRHARGHRALSLIVSTIC</sequence>
<dbReference type="EMBL" id="KZ825811">
    <property type="protein sequence ID" value="PYH98479.1"/>
    <property type="molecule type" value="Genomic_DNA"/>
</dbReference>
<keyword evidence="2" id="KW-1185">Reference proteome</keyword>
<gene>
    <name evidence="1" type="ORF">BO71DRAFT_49919</name>
</gene>
<dbReference type="Proteomes" id="UP000247810">
    <property type="component" value="Unassembled WGS sequence"/>
</dbReference>
<evidence type="ECO:0000313" key="2">
    <source>
        <dbReference type="Proteomes" id="UP000247810"/>
    </source>
</evidence>
<reference evidence="1 2" key="1">
    <citation type="submission" date="2018-02" db="EMBL/GenBank/DDBJ databases">
        <title>The genomes of Aspergillus section Nigri reveals drivers in fungal speciation.</title>
        <authorList>
            <consortium name="DOE Joint Genome Institute"/>
            <person name="Vesth T.C."/>
            <person name="Nybo J."/>
            <person name="Theobald S."/>
            <person name="Brandl J."/>
            <person name="Frisvad J.C."/>
            <person name="Nielsen K.F."/>
            <person name="Lyhne E.K."/>
            <person name="Kogle M.E."/>
            <person name="Kuo A."/>
            <person name="Riley R."/>
            <person name="Clum A."/>
            <person name="Nolan M."/>
            <person name="Lipzen A."/>
            <person name="Salamov A."/>
            <person name="Henrissat B."/>
            <person name="Wiebenga A."/>
            <person name="De vries R.P."/>
            <person name="Grigoriev I.V."/>
            <person name="Mortensen U.H."/>
            <person name="Andersen M.R."/>
            <person name="Baker S.E."/>
        </authorList>
    </citation>
    <scope>NUCLEOTIDE SEQUENCE [LARGE SCALE GENOMIC DNA]</scope>
    <source>
        <strain evidence="1 2">CBS 707.79</strain>
    </source>
</reference>
<organism evidence="1 2">
    <name type="scientific">Aspergillus ellipticus CBS 707.79</name>
    <dbReference type="NCBI Taxonomy" id="1448320"/>
    <lineage>
        <taxon>Eukaryota</taxon>
        <taxon>Fungi</taxon>
        <taxon>Dikarya</taxon>
        <taxon>Ascomycota</taxon>
        <taxon>Pezizomycotina</taxon>
        <taxon>Eurotiomycetes</taxon>
        <taxon>Eurotiomycetidae</taxon>
        <taxon>Eurotiales</taxon>
        <taxon>Aspergillaceae</taxon>
        <taxon>Aspergillus</taxon>
        <taxon>Aspergillus subgen. Circumdati</taxon>
    </lineage>
</organism>
<accession>A0A319DM69</accession>
<evidence type="ECO:0000313" key="1">
    <source>
        <dbReference type="EMBL" id="PYH98479.1"/>
    </source>
</evidence>